<comment type="caution">
    <text evidence="1">The sequence shown here is derived from an EMBL/GenBank/DDBJ whole genome shotgun (WGS) entry which is preliminary data.</text>
</comment>
<dbReference type="PANTHER" id="PTHR35605">
    <property type="entry name" value="ECP2 EFFECTOR PROTEIN DOMAIN-CONTAINING PROTEIN-RELATED"/>
    <property type="match status" value="1"/>
</dbReference>
<reference evidence="1" key="1">
    <citation type="journal article" date="2023" name="Mol. Phylogenet. Evol.">
        <title>Genome-scale phylogeny and comparative genomics of the fungal order Sordariales.</title>
        <authorList>
            <person name="Hensen N."/>
            <person name="Bonometti L."/>
            <person name="Westerberg I."/>
            <person name="Brannstrom I.O."/>
            <person name="Guillou S."/>
            <person name="Cros-Aarteil S."/>
            <person name="Calhoun S."/>
            <person name="Haridas S."/>
            <person name="Kuo A."/>
            <person name="Mondo S."/>
            <person name="Pangilinan J."/>
            <person name="Riley R."/>
            <person name="LaButti K."/>
            <person name="Andreopoulos B."/>
            <person name="Lipzen A."/>
            <person name="Chen C."/>
            <person name="Yan M."/>
            <person name="Daum C."/>
            <person name="Ng V."/>
            <person name="Clum A."/>
            <person name="Steindorff A."/>
            <person name="Ohm R.A."/>
            <person name="Martin F."/>
            <person name="Silar P."/>
            <person name="Natvig D.O."/>
            <person name="Lalanne C."/>
            <person name="Gautier V."/>
            <person name="Ament-Velasquez S.L."/>
            <person name="Kruys A."/>
            <person name="Hutchinson M.I."/>
            <person name="Powell A.J."/>
            <person name="Barry K."/>
            <person name="Miller A.N."/>
            <person name="Grigoriev I.V."/>
            <person name="Debuchy R."/>
            <person name="Gladieux P."/>
            <person name="Hiltunen Thoren M."/>
            <person name="Johannesson H."/>
        </authorList>
    </citation>
    <scope>NUCLEOTIDE SEQUENCE</scope>
    <source>
        <strain evidence="1">PSN324</strain>
    </source>
</reference>
<keyword evidence="2" id="KW-1185">Reference proteome</keyword>
<dbReference type="PANTHER" id="PTHR35605:SF1">
    <property type="entry name" value="ECP2 EFFECTOR PROTEIN DOMAIN-CONTAINING PROTEIN-RELATED"/>
    <property type="match status" value="1"/>
</dbReference>
<dbReference type="EMBL" id="MU865044">
    <property type="protein sequence ID" value="KAK4459183.1"/>
    <property type="molecule type" value="Genomic_DNA"/>
</dbReference>
<gene>
    <name evidence="1" type="ORF">QBC42DRAFT_289834</name>
</gene>
<proteinExistence type="predicted"/>
<dbReference type="AlphaFoldDB" id="A0AAV9HET0"/>
<evidence type="ECO:0000313" key="1">
    <source>
        <dbReference type="EMBL" id="KAK4459183.1"/>
    </source>
</evidence>
<sequence length="221" mass="25300">MVEDTCGRYPPFNFNPQKASRNGLKGSQELDAQWPFLTMDTVYNTHSRHGPTYYWEVPISPDGPPAPQYGTIQEVWANMAANYPGWNDRRPVRDFSNTSKARNMTADAGTDFWVVMMGLYTPWSYCWRSAIVDGLNHLYSAPGKAKDGPGPGECVRVSCSYNSAIWWCNDNDKEFEMNSFEEIAVAAYYIYFKCREEPAGVTADQVFYKEKCNAYITWNDY</sequence>
<accession>A0AAV9HET0</accession>
<reference evidence="1" key="2">
    <citation type="submission" date="2023-06" db="EMBL/GenBank/DDBJ databases">
        <authorList>
            <consortium name="Lawrence Berkeley National Laboratory"/>
            <person name="Mondo S.J."/>
            <person name="Hensen N."/>
            <person name="Bonometti L."/>
            <person name="Westerberg I."/>
            <person name="Brannstrom I.O."/>
            <person name="Guillou S."/>
            <person name="Cros-Aarteil S."/>
            <person name="Calhoun S."/>
            <person name="Haridas S."/>
            <person name="Kuo A."/>
            <person name="Pangilinan J."/>
            <person name="Riley R."/>
            <person name="Labutti K."/>
            <person name="Andreopoulos B."/>
            <person name="Lipzen A."/>
            <person name="Chen C."/>
            <person name="Yanf M."/>
            <person name="Daum C."/>
            <person name="Ng V."/>
            <person name="Clum A."/>
            <person name="Steindorff A."/>
            <person name="Ohm R."/>
            <person name="Martin F."/>
            <person name="Silar P."/>
            <person name="Natvig D."/>
            <person name="Lalanne C."/>
            <person name="Gautier V."/>
            <person name="Ament-Velasquez S.L."/>
            <person name="Kruys A."/>
            <person name="Hutchinson M.I."/>
            <person name="Powell A.J."/>
            <person name="Barry K."/>
            <person name="Miller A.N."/>
            <person name="Grigoriev I.V."/>
            <person name="Debuchy R."/>
            <person name="Gladieux P."/>
            <person name="Thoren M.H."/>
            <person name="Johannesson H."/>
        </authorList>
    </citation>
    <scope>NUCLEOTIDE SEQUENCE</scope>
    <source>
        <strain evidence="1">PSN324</strain>
    </source>
</reference>
<evidence type="ECO:0000313" key="2">
    <source>
        <dbReference type="Proteomes" id="UP001321749"/>
    </source>
</evidence>
<protein>
    <submittedName>
        <fullName evidence="1">Uncharacterized protein</fullName>
    </submittedName>
</protein>
<dbReference type="Proteomes" id="UP001321749">
    <property type="component" value="Unassembled WGS sequence"/>
</dbReference>
<organism evidence="1 2">
    <name type="scientific">Cladorrhinum samala</name>
    <dbReference type="NCBI Taxonomy" id="585594"/>
    <lineage>
        <taxon>Eukaryota</taxon>
        <taxon>Fungi</taxon>
        <taxon>Dikarya</taxon>
        <taxon>Ascomycota</taxon>
        <taxon>Pezizomycotina</taxon>
        <taxon>Sordariomycetes</taxon>
        <taxon>Sordariomycetidae</taxon>
        <taxon>Sordariales</taxon>
        <taxon>Podosporaceae</taxon>
        <taxon>Cladorrhinum</taxon>
    </lineage>
</organism>
<name>A0AAV9HET0_9PEZI</name>